<dbReference type="InterPro" id="IPR043128">
    <property type="entry name" value="Rev_trsase/Diguanyl_cyclase"/>
</dbReference>
<reference evidence="5" key="1">
    <citation type="journal article" date="2019" name="Int. J. Syst. Evol. Microbiol.">
        <title>The Global Catalogue of Microorganisms (GCM) 10K type strain sequencing project: providing services to taxonomists for standard genome sequencing and annotation.</title>
        <authorList>
            <consortium name="The Broad Institute Genomics Platform"/>
            <consortium name="The Broad Institute Genome Sequencing Center for Infectious Disease"/>
            <person name="Wu L."/>
            <person name="Ma J."/>
        </authorList>
    </citation>
    <scope>NUCLEOTIDE SEQUENCE [LARGE SCALE GENOMIC DNA]</scope>
    <source>
        <strain evidence="5">JCM 18126</strain>
    </source>
</reference>
<dbReference type="Pfam" id="PF00990">
    <property type="entry name" value="GGDEF"/>
    <property type="match status" value="1"/>
</dbReference>
<evidence type="ECO:0000313" key="4">
    <source>
        <dbReference type="EMBL" id="GAA4983028.1"/>
    </source>
</evidence>
<dbReference type="PANTHER" id="PTHR44757:SF2">
    <property type="entry name" value="BIOFILM ARCHITECTURE MAINTENANCE PROTEIN MBAA"/>
    <property type="match status" value="1"/>
</dbReference>
<keyword evidence="5" id="KW-1185">Reference proteome</keyword>
<dbReference type="SUPFAM" id="SSF55073">
    <property type="entry name" value="Nucleotide cyclase"/>
    <property type="match status" value="1"/>
</dbReference>
<accession>A0ABP9I094</accession>
<evidence type="ECO:0000259" key="2">
    <source>
        <dbReference type="PROSITE" id="PS50883"/>
    </source>
</evidence>
<dbReference type="PROSITE" id="PS50883">
    <property type="entry name" value="EAL"/>
    <property type="match status" value="1"/>
</dbReference>
<dbReference type="SUPFAM" id="SSF55781">
    <property type="entry name" value="GAF domain-like"/>
    <property type="match status" value="1"/>
</dbReference>
<dbReference type="Gene3D" id="3.20.20.450">
    <property type="entry name" value="EAL domain"/>
    <property type="match status" value="1"/>
</dbReference>
<dbReference type="InterPro" id="IPR003018">
    <property type="entry name" value="GAF"/>
</dbReference>
<feature type="region of interest" description="Disordered" evidence="1">
    <location>
        <begin position="1"/>
        <end position="20"/>
    </location>
</feature>
<dbReference type="Gene3D" id="3.30.70.270">
    <property type="match status" value="1"/>
</dbReference>
<dbReference type="CDD" id="cd01949">
    <property type="entry name" value="GGDEF"/>
    <property type="match status" value="1"/>
</dbReference>
<feature type="domain" description="GGDEF" evidence="3">
    <location>
        <begin position="225"/>
        <end position="362"/>
    </location>
</feature>
<dbReference type="PANTHER" id="PTHR44757">
    <property type="entry name" value="DIGUANYLATE CYCLASE DGCP"/>
    <property type="match status" value="1"/>
</dbReference>
<proteinExistence type="predicted"/>
<evidence type="ECO:0008006" key="6">
    <source>
        <dbReference type="Google" id="ProtNLM"/>
    </source>
</evidence>
<organism evidence="4 5">
    <name type="scientific">Kineococcus glutinatus</name>
    <dbReference type="NCBI Taxonomy" id="1070872"/>
    <lineage>
        <taxon>Bacteria</taxon>
        <taxon>Bacillati</taxon>
        <taxon>Actinomycetota</taxon>
        <taxon>Actinomycetes</taxon>
        <taxon>Kineosporiales</taxon>
        <taxon>Kineosporiaceae</taxon>
        <taxon>Kineococcus</taxon>
    </lineage>
</organism>
<dbReference type="EMBL" id="BAABIL010000348">
    <property type="protein sequence ID" value="GAA4983028.1"/>
    <property type="molecule type" value="Genomic_DNA"/>
</dbReference>
<evidence type="ECO:0000256" key="1">
    <source>
        <dbReference type="SAM" id="MobiDB-lite"/>
    </source>
</evidence>
<protein>
    <recommendedName>
        <fullName evidence="6">Diguanylate cyclase (GGDEF)-like protein</fullName>
    </recommendedName>
</protein>
<feature type="compositionally biased region" description="Polar residues" evidence="1">
    <location>
        <begin position="7"/>
        <end position="19"/>
    </location>
</feature>
<feature type="region of interest" description="Disordered" evidence="1">
    <location>
        <begin position="78"/>
        <end position="98"/>
    </location>
</feature>
<dbReference type="SMART" id="SM00052">
    <property type="entry name" value="EAL"/>
    <property type="match status" value="1"/>
</dbReference>
<feature type="domain" description="EAL" evidence="2">
    <location>
        <begin position="371"/>
        <end position="624"/>
    </location>
</feature>
<dbReference type="SMART" id="SM00065">
    <property type="entry name" value="GAF"/>
    <property type="match status" value="1"/>
</dbReference>
<dbReference type="SMART" id="SM00267">
    <property type="entry name" value="GGDEF"/>
    <property type="match status" value="1"/>
</dbReference>
<dbReference type="SUPFAM" id="SSF141868">
    <property type="entry name" value="EAL domain-like"/>
    <property type="match status" value="1"/>
</dbReference>
<dbReference type="InterPro" id="IPR035919">
    <property type="entry name" value="EAL_sf"/>
</dbReference>
<dbReference type="CDD" id="cd01948">
    <property type="entry name" value="EAL"/>
    <property type="match status" value="1"/>
</dbReference>
<dbReference type="InterPro" id="IPR000160">
    <property type="entry name" value="GGDEF_dom"/>
</dbReference>
<dbReference type="RefSeq" id="WP_345712726.1">
    <property type="nucleotide sequence ID" value="NZ_BAABIL010000348.1"/>
</dbReference>
<dbReference type="Pfam" id="PF13185">
    <property type="entry name" value="GAF_2"/>
    <property type="match status" value="1"/>
</dbReference>
<dbReference type="InterPro" id="IPR029787">
    <property type="entry name" value="Nucleotide_cyclase"/>
</dbReference>
<dbReference type="InterPro" id="IPR052155">
    <property type="entry name" value="Biofilm_reg_signaling"/>
</dbReference>
<dbReference type="NCBIfam" id="TIGR00254">
    <property type="entry name" value="GGDEF"/>
    <property type="match status" value="1"/>
</dbReference>
<name>A0ABP9I094_9ACTN</name>
<evidence type="ECO:0000259" key="3">
    <source>
        <dbReference type="PROSITE" id="PS50887"/>
    </source>
</evidence>
<dbReference type="PROSITE" id="PS50887">
    <property type="entry name" value="GGDEF"/>
    <property type="match status" value="1"/>
</dbReference>
<dbReference type="Pfam" id="PF00563">
    <property type="entry name" value="EAL"/>
    <property type="match status" value="1"/>
</dbReference>
<dbReference type="Proteomes" id="UP001501195">
    <property type="component" value="Unassembled WGS sequence"/>
</dbReference>
<dbReference type="InterPro" id="IPR001633">
    <property type="entry name" value="EAL_dom"/>
</dbReference>
<evidence type="ECO:0000313" key="5">
    <source>
        <dbReference type="Proteomes" id="UP001501195"/>
    </source>
</evidence>
<dbReference type="InterPro" id="IPR029016">
    <property type="entry name" value="GAF-like_dom_sf"/>
</dbReference>
<comment type="caution">
    <text evidence="4">The sequence shown here is derived from an EMBL/GenBank/DDBJ whole genome shotgun (WGS) entry which is preliminary data.</text>
</comment>
<gene>
    <name evidence="4" type="ORF">GCM10023225_23240</name>
</gene>
<sequence length="626" mass="67560">MPHPLTVASSPTAPRQGSSWEAEQRALQQALVAQVGMEALREPDLRRLLDRICSTVLAALDIDAALVLTRDDDGRVHVHTSSWSRGADRGATAPDTRPDREAELDAYLSALLAEGTPHVVADWHEHHRPAPIPRMRSSVAVDIPRSQESHGVLLAHSAEPHGFTGDDVYFLQALANIVGAAVERVRAEARYRHAALHDSLTGLPNRLALHDRLEQALAALRRDGGGLAVLFLDVDDFKGVNDALGHGAGDAFLVEIATRLRAVLRPGDTVARFGGDEFVLLCPGVSNPRAAGEVARRVVAALRPPLELRGNETSEVVHPAASIGISHTSDPDCPVEELLREADIALYRAKDAGRARAVMFRPEHAAQLAAARRQEIDLRRGVEAGELCVHYQPTIDLTHRRLTGAEALVRWRHPQRGLLPPGQFLPTAARAGLMPAIGGAVLDLALREVHRWPAGTHVAVNLDPQQLGDRAALRAVHAALDAGHCERDRVVLEITESALLDTGPDTLRALRELRRRGVRIAIDDFGTGYSSLAYLARLPVDILKIDRSFVERLHRHGESGEAVAISRLIVNLGHTLGLHVLAEGTETAEQIDILADLGCDSAQGFHVGHPVPAEDVRARLAVAGAG</sequence>
<dbReference type="Gene3D" id="3.30.450.40">
    <property type="match status" value="1"/>
</dbReference>